<name>A0A7J7U5Q3_MYOMY</name>
<comment type="caution">
    <text evidence="2">The sequence shown here is derived from an EMBL/GenBank/DDBJ whole genome shotgun (WGS) entry which is preliminary data.</text>
</comment>
<evidence type="ECO:0000256" key="1">
    <source>
        <dbReference type="SAM" id="MobiDB-lite"/>
    </source>
</evidence>
<feature type="compositionally biased region" description="Low complexity" evidence="1">
    <location>
        <begin position="58"/>
        <end position="68"/>
    </location>
</feature>
<feature type="compositionally biased region" description="Low complexity" evidence="1">
    <location>
        <begin position="79"/>
        <end position="92"/>
    </location>
</feature>
<feature type="compositionally biased region" description="Polar residues" evidence="1">
    <location>
        <begin position="47"/>
        <end position="57"/>
    </location>
</feature>
<reference evidence="2 3" key="1">
    <citation type="journal article" date="2020" name="Nature">
        <title>Six reference-quality genomes reveal evolution of bat adaptations.</title>
        <authorList>
            <person name="Jebb D."/>
            <person name="Huang Z."/>
            <person name="Pippel M."/>
            <person name="Hughes G.M."/>
            <person name="Lavrichenko K."/>
            <person name="Devanna P."/>
            <person name="Winkler S."/>
            <person name="Jermiin L.S."/>
            <person name="Skirmuntt E.C."/>
            <person name="Katzourakis A."/>
            <person name="Burkitt-Gray L."/>
            <person name="Ray D.A."/>
            <person name="Sullivan K.A.M."/>
            <person name="Roscito J.G."/>
            <person name="Kirilenko B.M."/>
            <person name="Davalos L.M."/>
            <person name="Corthals A.P."/>
            <person name="Power M.L."/>
            <person name="Jones G."/>
            <person name="Ransome R.D."/>
            <person name="Dechmann D.K.N."/>
            <person name="Locatelli A.G."/>
            <person name="Puechmaille S.J."/>
            <person name="Fedrigo O."/>
            <person name="Jarvis E.D."/>
            <person name="Hiller M."/>
            <person name="Vernes S.C."/>
            <person name="Myers E.W."/>
            <person name="Teeling E.C."/>
        </authorList>
    </citation>
    <scope>NUCLEOTIDE SEQUENCE [LARGE SCALE GENOMIC DNA]</scope>
    <source>
        <strain evidence="2">MMyoMyo1</strain>
        <tissue evidence="2">Flight muscle</tissue>
    </source>
</reference>
<dbReference type="EMBL" id="JABWUV010000014">
    <property type="protein sequence ID" value="KAF6308135.1"/>
    <property type="molecule type" value="Genomic_DNA"/>
</dbReference>
<feature type="region of interest" description="Disordered" evidence="1">
    <location>
        <begin position="47"/>
        <end position="105"/>
    </location>
</feature>
<dbReference type="Proteomes" id="UP000527355">
    <property type="component" value="Unassembled WGS sequence"/>
</dbReference>
<proteinExistence type="predicted"/>
<organism evidence="2 3">
    <name type="scientific">Myotis myotis</name>
    <name type="common">Greater mouse-eared bat</name>
    <name type="synonym">Vespertilio myotis</name>
    <dbReference type="NCBI Taxonomy" id="51298"/>
    <lineage>
        <taxon>Eukaryota</taxon>
        <taxon>Metazoa</taxon>
        <taxon>Chordata</taxon>
        <taxon>Craniata</taxon>
        <taxon>Vertebrata</taxon>
        <taxon>Euteleostomi</taxon>
        <taxon>Mammalia</taxon>
        <taxon>Eutheria</taxon>
        <taxon>Laurasiatheria</taxon>
        <taxon>Chiroptera</taxon>
        <taxon>Yangochiroptera</taxon>
        <taxon>Vespertilionidae</taxon>
        <taxon>Myotis</taxon>
    </lineage>
</organism>
<protein>
    <submittedName>
        <fullName evidence="2">Uncharacterized protein</fullName>
    </submittedName>
</protein>
<keyword evidence="3" id="KW-1185">Reference proteome</keyword>
<evidence type="ECO:0000313" key="2">
    <source>
        <dbReference type="EMBL" id="KAF6308135.1"/>
    </source>
</evidence>
<dbReference type="AlphaFoldDB" id="A0A7J7U5Q3"/>
<sequence>MRLSFSSRRTFSASTGLLCSLPSFPGSQIKAEFQTSSACRPLATGLASGQITQAPPHSNSSSSRSGLASDRKSTRCKQPPGARARPAALTAAGRDRTAGAPLPRLRTPAVTQHVLPTGVVSMWGSASGWAWHLKHPKRLLSKGTEQGAEL</sequence>
<gene>
    <name evidence="2" type="ORF">mMyoMyo1_008911</name>
</gene>
<evidence type="ECO:0000313" key="3">
    <source>
        <dbReference type="Proteomes" id="UP000527355"/>
    </source>
</evidence>
<accession>A0A7J7U5Q3</accession>